<sequence>MNHIFSRKPSHLVDIDKKELAIVSDVFKAFSISEGNENDTNSFGNNPNDFEKLKTAEKSWEAILDSIYGMNIIWRPFPEIELELIWKGYLIDFPALLEKNNGCIGWLQYKSTVLSVFVEKDGNTKFKSYFSVYRGTEGDWYQEECIQSGKPMPESCYEFTKQATAFLEPVFNIKKQSN</sequence>
<dbReference type="Proteomes" id="UP000076482">
    <property type="component" value="Unassembled WGS sequence"/>
</dbReference>
<proteinExistence type="predicted"/>
<evidence type="ECO:0000313" key="2">
    <source>
        <dbReference type="Proteomes" id="UP000076482"/>
    </source>
</evidence>
<dbReference type="RefSeq" id="WP_063260047.1">
    <property type="nucleotide sequence ID" value="NZ_LJKE01000020.1"/>
</dbReference>
<protein>
    <submittedName>
        <fullName evidence="1">Uncharacterized protein</fullName>
    </submittedName>
</protein>
<dbReference type="PATRIC" id="fig|1396.535.peg.944"/>
<gene>
    <name evidence="1" type="ORF">B4088_0877</name>
</gene>
<accession>A0A161T979</accession>
<dbReference type="EMBL" id="LJKE01000020">
    <property type="protein sequence ID" value="KZD71147.1"/>
    <property type="molecule type" value="Genomic_DNA"/>
</dbReference>
<reference evidence="1 2" key="1">
    <citation type="submission" date="2015-09" db="EMBL/GenBank/DDBJ databases">
        <title>Bacillus cereus food isolates.</title>
        <authorList>
            <person name="Boekhorst J."/>
        </authorList>
    </citation>
    <scope>NUCLEOTIDE SEQUENCE [LARGE SCALE GENOMIC DNA]</scope>
    <source>
        <strain evidence="1 2">B4088</strain>
    </source>
</reference>
<dbReference type="AlphaFoldDB" id="A0A161T979"/>
<name>A0A161T979_BACCE</name>
<evidence type="ECO:0000313" key="1">
    <source>
        <dbReference type="EMBL" id="KZD71147.1"/>
    </source>
</evidence>
<organism evidence="1 2">
    <name type="scientific">Bacillus cereus</name>
    <dbReference type="NCBI Taxonomy" id="1396"/>
    <lineage>
        <taxon>Bacteria</taxon>
        <taxon>Bacillati</taxon>
        <taxon>Bacillota</taxon>
        <taxon>Bacilli</taxon>
        <taxon>Bacillales</taxon>
        <taxon>Bacillaceae</taxon>
        <taxon>Bacillus</taxon>
        <taxon>Bacillus cereus group</taxon>
    </lineage>
</organism>
<comment type="caution">
    <text evidence="1">The sequence shown here is derived from an EMBL/GenBank/DDBJ whole genome shotgun (WGS) entry which is preliminary data.</text>
</comment>